<accession>A0A2S7XYL5</accession>
<dbReference type="AlphaFoldDB" id="A0A2S7XYL5"/>
<evidence type="ECO:0000313" key="8">
    <source>
        <dbReference type="EMBL" id="PQK08991.1"/>
    </source>
</evidence>
<dbReference type="GO" id="GO:0005634">
    <property type="term" value="C:nucleus"/>
    <property type="evidence" value="ECO:0007669"/>
    <property type="project" value="UniProtKB-SubCell"/>
</dbReference>
<keyword evidence="5" id="KW-0539">Nucleus</keyword>
<sequence>MSHARPASSMLRTRQACEPCRRKKTKCTAERPTCSFCQRLNVQCVYLPRGLSPASGAGAKIGARKERTNSTSRPGRDTTEGRFQQLELQVTDLYNRLTSLPNAPDSEVIRRGSDGSFLESPTMRANEPPRGHLRSGDGKFTTETPEPSEAALKHFVKVYVTQLHHQPLVLFNPDRLLHDVMAAPRFLLWSFLSLLLNISSHDFYEGAVDAARELYAHLAETAVMKLAAEGVATHELIQALCLISLKHIQTKQPKRSLVTIGLASRLVSLQALSNISNPTTAEDEASIQCFWNVFALERLFRPLSVAACDDDRLSYPSSAPPPSPISGGFHHPAGHGNSAAGLSIASAQDIGIYGHALCLTEVWGKVRTYLHGLRKGRVEKPWVPESSHAKISIELFENEARYGKQHLLSNVALGKRGASEIAARRDYWQPWMTMQIISHAAQAILNHPFLHLMVLRSQDGIQYSSLFLQQTVDLALFHGAWVFRLLEIADGRLEVVNPLIGDVVAATATVVWLFQFARDPKVSERARNDYAMGEKFLERMARTWPHISHKSETLKKLQALAEGNHQELIDRSVAINLKPSLFWDLLDPDLLELHEPARLADADSSLGVGGRDPDARICLQTQYVHPLDEEQDLKQPSNLVDSRTDPTPFLPSAEDLEQFYIGDLSHGIFTDDFWTEMGS</sequence>
<dbReference type="SMART" id="SM00066">
    <property type="entry name" value="GAL4"/>
    <property type="match status" value="1"/>
</dbReference>
<keyword evidence="4" id="KW-0804">Transcription</keyword>
<keyword evidence="2" id="KW-0479">Metal-binding</keyword>
<dbReference type="Proteomes" id="UP000237441">
    <property type="component" value="Unassembled WGS sequence"/>
</dbReference>
<dbReference type="PROSITE" id="PS00463">
    <property type="entry name" value="ZN2_CY6_FUNGAL_1"/>
    <property type="match status" value="1"/>
</dbReference>
<name>A0A2S7XYL5_BEABA</name>
<evidence type="ECO:0000256" key="2">
    <source>
        <dbReference type="ARBA" id="ARBA00022723"/>
    </source>
</evidence>
<gene>
    <name evidence="8" type="ORF">BB8028_0001g10620</name>
</gene>
<feature type="region of interest" description="Disordered" evidence="6">
    <location>
        <begin position="104"/>
        <end position="146"/>
    </location>
</feature>
<organism evidence="8 9">
    <name type="scientific">Beauveria bassiana</name>
    <name type="common">White muscardine disease fungus</name>
    <name type="synonym">Tritirachium shiotae</name>
    <dbReference type="NCBI Taxonomy" id="176275"/>
    <lineage>
        <taxon>Eukaryota</taxon>
        <taxon>Fungi</taxon>
        <taxon>Dikarya</taxon>
        <taxon>Ascomycota</taxon>
        <taxon>Pezizomycotina</taxon>
        <taxon>Sordariomycetes</taxon>
        <taxon>Hypocreomycetidae</taxon>
        <taxon>Hypocreales</taxon>
        <taxon>Cordycipitaceae</taxon>
        <taxon>Beauveria</taxon>
    </lineage>
</organism>
<dbReference type="Pfam" id="PF00172">
    <property type="entry name" value="Zn_clus"/>
    <property type="match status" value="1"/>
</dbReference>
<dbReference type="CDD" id="cd12148">
    <property type="entry name" value="fungal_TF_MHR"/>
    <property type="match status" value="1"/>
</dbReference>
<keyword evidence="3" id="KW-0805">Transcription regulation</keyword>
<dbReference type="EMBL" id="JRHA01000001">
    <property type="protein sequence ID" value="PQK08991.1"/>
    <property type="molecule type" value="Genomic_DNA"/>
</dbReference>
<feature type="compositionally biased region" description="Basic and acidic residues" evidence="6">
    <location>
        <begin position="127"/>
        <end position="137"/>
    </location>
</feature>
<dbReference type="Gene3D" id="4.10.240.10">
    <property type="entry name" value="Zn(2)-C6 fungal-type DNA-binding domain"/>
    <property type="match status" value="1"/>
</dbReference>
<comment type="caution">
    <text evidence="8">The sequence shown here is derived from an EMBL/GenBank/DDBJ whole genome shotgun (WGS) entry which is preliminary data.</text>
</comment>
<dbReference type="InterPro" id="IPR001138">
    <property type="entry name" value="Zn2Cys6_DnaBD"/>
</dbReference>
<evidence type="ECO:0000256" key="1">
    <source>
        <dbReference type="ARBA" id="ARBA00004123"/>
    </source>
</evidence>
<dbReference type="GO" id="GO:0000981">
    <property type="term" value="F:DNA-binding transcription factor activity, RNA polymerase II-specific"/>
    <property type="evidence" value="ECO:0007669"/>
    <property type="project" value="InterPro"/>
</dbReference>
<reference evidence="8 9" key="1">
    <citation type="submission" date="2016-07" db="EMBL/GenBank/DDBJ databases">
        <title>Comparative genomics of the entomopathogenic fungus Beauveria bassiana.</title>
        <authorList>
            <person name="Valero Jimenez C.A."/>
            <person name="Zwaan B.J."/>
            <person name="Van Kan J.A."/>
            <person name="Takken W."/>
            <person name="Debets A.J."/>
            <person name="Schoustra S.E."/>
            <person name="Koenraadt C.J."/>
        </authorList>
    </citation>
    <scope>NUCLEOTIDE SEQUENCE [LARGE SCALE GENOMIC DNA]</scope>
    <source>
        <strain evidence="8 9">ARSEF 8028</strain>
    </source>
</reference>
<evidence type="ECO:0000256" key="6">
    <source>
        <dbReference type="SAM" id="MobiDB-lite"/>
    </source>
</evidence>
<dbReference type="InterPro" id="IPR050815">
    <property type="entry name" value="TF_fung"/>
</dbReference>
<dbReference type="PANTHER" id="PTHR47338:SF9">
    <property type="entry name" value="ZN(II)2CYS6 TRANSCRIPTION FACTOR (EUROFUNG)"/>
    <property type="match status" value="1"/>
</dbReference>
<dbReference type="PROSITE" id="PS50048">
    <property type="entry name" value="ZN2_CY6_FUNGAL_2"/>
    <property type="match status" value="1"/>
</dbReference>
<comment type="subcellular location">
    <subcellularLocation>
        <location evidence="1">Nucleus</location>
    </subcellularLocation>
</comment>
<feature type="region of interest" description="Disordered" evidence="6">
    <location>
        <begin position="56"/>
        <end position="81"/>
    </location>
</feature>
<feature type="domain" description="Zn(2)-C6 fungal-type" evidence="7">
    <location>
        <begin position="16"/>
        <end position="46"/>
    </location>
</feature>
<evidence type="ECO:0000256" key="4">
    <source>
        <dbReference type="ARBA" id="ARBA00023163"/>
    </source>
</evidence>
<dbReference type="PANTHER" id="PTHR47338">
    <property type="entry name" value="ZN(II)2CYS6 TRANSCRIPTION FACTOR (EUROFUNG)-RELATED"/>
    <property type="match status" value="1"/>
</dbReference>
<evidence type="ECO:0000256" key="3">
    <source>
        <dbReference type="ARBA" id="ARBA00023015"/>
    </source>
</evidence>
<evidence type="ECO:0000313" key="9">
    <source>
        <dbReference type="Proteomes" id="UP000237441"/>
    </source>
</evidence>
<dbReference type="CDD" id="cd00067">
    <property type="entry name" value="GAL4"/>
    <property type="match status" value="1"/>
</dbReference>
<dbReference type="SUPFAM" id="SSF57701">
    <property type="entry name" value="Zn2/Cys6 DNA-binding domain"/>
    <property type="match status" value="1"/>
</dbReference>
<dbReference type="OrthoDB" id="2219495at2759"/>
<evidence type="ECO:0000259" key="7">
    <source>
        <dbReference type="PROSITE" id="PS50048"/>
    </source>
</evidence>
<protein>
    <recommendedName>
        <fullName evidence="7">Zn(2)-C6 fungal-type domain-containing protein</fullName>
    </recommendedName>
</protein>
<proteinExistence type="predicted"/>
<feature type="compositionally biased region" description="Basic and acidic residues" evidence="6">
    <location>
        <begin position="63"/>
        <end position="80"/>
    </location>
</feature>
<evidence type="ECO:0000256" key="5">
    <source>
        <dbReference type="ARBA" id="ARBA00023242"/>
    </source>
</evidence>
<dbReference type="GO" id="GO:0008270">
    <property type="term" value="F:zinc ion binding"/>
    <property type="evidence" value="ECO:0007669"/>
    <property type="project" value="InterPro"/>
</dbReference>
<dbReference type="InterPro" id="IPR036864">
    <property type="entry name" value="Zn2-C6_fun-type_DNA-bd_sf"/>
</dbReference>